<feature type="non-terminal residue" evidence="2">
    <location>
        <position position="1"/>
    </location>
</feature>
<feature type="region of interest" description="Disordered" evidence="1">
    <location>
        <begin position="1"/>
        <end position="219"/>
    </location>
</feature>
<feature type="compositionally biased region" description="Basic residues" evidence="1">
    <location>
        <begin position="62"/>
        <end position="73"/>
    </location>
</feature>
<feature type="compositionally biased region" description="Basic residues" evidence="1">
    <location>
        <begin position="366"/>
        <end position="375"/>
    </location>
</feature>
<feature type="compositionally biased region" description="Basic residues" evidence="1">
    <location>
        <begin position="131"/>
        <end position="144"/>
    </location>
</feature>
<sequence>GDSSRPRRVGGGPAGSALRRRLLLSRAARAGRVRPGHPRRGDDDRDQRGSPLRGRGGAVPRARQRRRARRSGGRSRGAARLGAGVRRGVCLRTRRRGDSRVVVARPRADGPSRAGARPLRERGAGHADRRGRGRRGAAGRRRASRAAAGLARSRRGDAALRPRPGGQRSDLRSGAARALRGRGRPRGRAYPCRRAREGRARAGGPRARAARPRPGGALRWPAHGVSELLLLPGRNAGADLHRRESRAARTPRGRAGPDRRSRRHDPAQRRPVGRPPPRRAAPLERQEPLRAVDRHAADRAAPRAGQRLGHARRRAGARQGPERAAPGHPDPGPAGRAAVDARAGGPVASHAGRGRRALAAGAGAHPRARGPRPRLVRGPGRVDGPRGGRRAVRGAALRAATRESGAPLRGRRHRARLRPGRGAGGDRGQARGAASAAEL</sequence>
<feature type="compositionally biased region" description="Low complexity" evidence="1">
    <location>
        <begin position="317"/>
        <end position="365"/>
    </location>
</feature>
<feature type="compositionally biased region" description="Basic residues" evidence="1">
    <location>
        <begin position="179"/>
        <end position="193"/>
    </location>
</feature>
<feature type="compositionally biased region" description="Basic and acidic residues" evidence="1">
    <location>
        <begin position="255"/>
        <end position="268"/>
    </location>
</feature>
<evidence type="ECO:0000313" key="2">
    <source>
        <dbReference type="EMBL" id="CAA9508481.1"/>
    </source>
</evidence>
<feature type="compositionally biased region" description="Basic and acidic residues" evidence="1">
    <location>
        <begin position="118"/>
        <end position="130"/>
    </location>
</feature>
<feature type="compositionally biased region" description="Basic residues" evidence="1">
    <location>
        <begin position="409"/>
        <end position="419"/>
    </location>
</feature>
<keyword evidence="2" id="KW-0413">Isomerase</keyword>
<organism evidence="2">
    <name type="scientific">uncultured Solirubrobacterales bacterium</name>
    <dbReference type="NCBI Taxonomy" id="768556"/>
    <lineage>
        <taxon>Bacteria</taxon>
        <taxon>Bacillati</taxon>
        <taxon>Actinomycetota</taxon>
        <taxon>Thermoleophilia</taxon>
        <taxon>Solirubrobacterales</taxon>
        <taxon>environmental samples</taxon>
    </lineage>
</organism>
<dbReference type="GO" id="GO:0008909">
    <property type="term" value="F:isochorismate synthase activity"/>
    <property type="evidence" value="ECO:0007669"/>
    <property type="project" value="UniProtKB-EC"/>
</dbReference>
<dbReference type="EC" id="5.4.4.2" evidence="2"/>
<dbReference type="EMBL" id="CADCVU010000148">
    <property type="protein sequence ID" value="CAA9508481.1"/>
    <property type="molecule type" value="Genomic_DNA"/>
</dbReference>
<feature type="non-terminal residue" evidence="2">
    <location>
        <position position="439"/>
    </location>
</feature>
<feature type="compositionally biased region" description="Basic and acidic residues" evidence="1">
    <location>
        <begin position="281"/>
        <end position="301"/>
    </location>
</feature>
<accession>A0A6J4SYH9</accession>
<evidence type="ECO:0000256" key="1">
    <source>
        <dbReference type="SAM" id="MobiDB-lite"/>
    </source>
</evidence>
<name>A0A6J4SYH9_9ACTN</name>
<feature type="compositionally biased region" description="Basic residues" evidence="1">
    <location>
        <begin position="18"/>
        <end position="38"/>
    </location>
</feature>
<feature type="compositionally biased region" description="Low complexity" evidence="1">
    <location>
        <begin position="202"/>
        <end position="219"/>
    </location>
</feature>
<dbReference type="AlphaFoldDB" id="A0A6J4SYH9"/>
<reference evidence="2" key="1">
    <citation type="submission" date="2020-02" db="EMBL/GenBank/DDBJ databases">
        <authorList>
            <person name="Meier V. D."/>
        </authorList>
    </citation>
    <scope>NUCLEOTIDE SEQUENCE</scope>
    <source>
        <strain evidence="2">AVDCRST_MAG45</strain>
    </source>
</reference>
<feature type="compositionally biased region" description="Basic and acidic residues" evidence="1">
    <location>
        <begin position="39"/>
        <end position="48"/>
    </location>
</feature>
<feature type="region of interest" description="Disordered" evidence="1">
    <location>
        <begin position="233"/>
        <end position="439"/>
    </location>
</feature>
<feature type="compositionally biased region" description="Low complexity" evidence="1">
    <location>
        <begin position="49"/>
        <end position="61"/>
    </location>
</feature>
<protein>
    <submittedName>
        <fullName evidence="2">Isochorismate synthase @ Menaquinone-specific isochorismate synthase</fullName>
        <ecNumber evidence="2">5.4.4.2</ecNumber>
    </submittedName>
</protein>
<feature type="compositionally biased region" description="Low complexity" evidence="1">
    <location>
        <begin position="430"/>
        <end position="439"/>
    </location>
</feature>
<gene>
    <name evidence="2" type="ORF">AVDCRST_MAG45-1753</name>
</gene>
<feature type="compositionally biased region" description="Low complexity" evidence="1">
    <location>
        <begin position="76"/>
        <end position="91"/>
    </location>
</feature>
<proteinExistence type="predicted"/>